<evidence type="ECO:0000313" key="1">
    <source>
        <dbReference type="EMBL" id="SVD07934.1"/>
    </source>
</evidence>
<proteinExistence type="predicted"/>
<dbReference type="EMBL" id="UINC01128281">
    <property type="protein sequence ID" value="SVD07934.1"/>
    <property type="molecule type" value="Genomic_DNA"/>
</dbReference>
<dbReference type="AlphaFoldDB" id="A0A382SDF3"/>
<accession>A0A382SDF3</accession>
<feature type="non-terminal residue" evidence="1">
    <location>
        <position position="52"/>
    </location>
</feature>
<protein>
    <submittedName>
        <fullName evidence="1">Uncharacterized protein</fullName>
    </submittedName>
</protein>
<name>A0A382SDF3_9ZZZZ</name>
<organism evidence="1">
    <name type="scientific">marine metagenome</name>
    <dbReference type="NCBI Taxonomy" id="408172"/>
    <lineage>
        <taxon>unclassified sequences</taxon>
        <taxon>metagenomes</taxon>
        <taxon>ecological metagenomes</taxon>
    </lineage>
</organism>
<gene>
    <name evidence="1" type="ORF">METZ01_LOCUS360788</name>
</gene>
<reference evidence="1" key="1">
    <citation type="submission" date="2018-05" db="EMBL/GenBank/DDBJ databases">
        <authorList>
            <person name="Lanie J.A."/>
            <person name="Ng W.-L."/>
            <person name="Kazmierczak K.M."/>
            <person name="Andrzejewski T.M."/>
            <person name="Davidsen T.M."/>
            <person name="Wayne K.J."/>
            <person name="Tettelin H."/>
            <person name="Glass J.I."/>
            <person name="Rusch D."/>
            <person name="Podicherti R."/>
            <person name="Tsui H.-C.T."/>
            <person name="Winkler M.E."/>
        </authorList>
    </citation>
    <scope>NUCLEOTIDE SEQUENCE</scope>
</reference>
<sequence length="52" mass="5861">MDRRLFLMCCVWVGLGISVPSFVLAQTQARTVWGHPDLQGVWANNTATPMER</sequence>